<dbReference type="AlphaFoldDB" id="A0ABC8RB17"/>
<comment type="caution">
    <text evidence="5">The sequence shown here is derived from an EMBL/GenBank/DDBJ whole genome shotgun (WGS) entry which is preliminary data.</text>
</comment>
<dbReference type="EMBL" id="CAUOFW020000948">
    <property type="protein sequence ID" value="CAK9139257.1"/>
    <property type="molecule type" value="Genomic_DNA"/>
</dbReference>
<gene>
    <name evidence="5" type="ORF">ILEXP_LOCUS6646</name>
</gene>
<evidence type="ECO:0000259" key="4">
    <source>
        <dbReference type="Pfam" id="PF00534"/>
    </source>
</evidence>
<dbReference type="Pfam" id="PF00534">
    <property type="entry name" value="Glycos_transf_1"/>
    <property type="match status" value="1"/>
</dbReference>
<organism evidence="5 6">
    <name type="scientific">Ilex paraguariensis</name>
    <name type="common">yerba mate</name>
    <dbReference type="NCBI Taxonomy" id="185542"/>
    <lineage>
        <taxon>Eukaryota</taxon>
        <taxon>Viridiplantae</taxon>
        <taxon>Streptophyta</taxon>
        <taxon>Embryophyta</taxon>
        <taxon>Tracheophyta</taxon>
        <taxon>Spermatophyta</taxon>
        <taxon>Magnoliopsida</taxon>
        <taxon>eudicotyledons</taxon>
        <taxon>Gunneridae</taxon>
        <taxon>Pentapetalae</taxon>
        <taxon>asterids</taxon>
        <taxon>campanulids</taxon>
        <taxon>Aquifoliales</taxon>
        <taxon>Aquifoliaceae</taxon>
        <taxon>Ilex</taxon>
    </lineage>
</organism>
<keyword evidence="6" id="KW-1185">Reference proteome</keyword>
<dbReference type="Proteomes" id="UP001642360">
    <property type="component" value="Unassembled WGS sequence"/>
</dbReference>
<keyword evidence="3" id="KW-0328">Glycosyltransferase</keyword>
<dbReference type="GO" id="GO:0009011">
    <property type="term" value="F:alpha-1,4-glucan glucosyltransferase (ADP-glucose donor) activity"/>
    <property type="evidence" value="ECO:0007669"/>
    <property type="project" value="UniProtKB-EC"/>
</dbReference>
<protein>
    <recommendedName>
        <fullName evidence="2">starch synthase</fullName>
        <ecNumber evidence="2">2.4.1.21</ecNumber>
    </recommendedName>
</protein>
<dbReference type="Gene3D" id="3.40.50.2000">
    <property type="entry name" value="Glycogen Phosphorylase B"/>
    <property type="match status" value="2"/>
</dbReference>
<dbReference type="InterPro" id="IPR001296">
    <property type="entry name" value="Glyco_trans_1"/>
</dbReference>
<keyword evidence="3" id="KW-0808">Transferase</keyword>
<reference evidence="5 6" key="1">
    <citation type="submission" date="2024-02" db="EMBL/GenBank/DDBJ databases">
        <authorList>
            <person name="Vignale AGUSTIN F."/>
            <person name="Sosa J E."/>
            <person name="Modenutti C."/>
        </authorList>
    </citation>
    <scope>NUCLEOTIDE SEQUENCE [LARGE SCALE GENOMIC DNA]</scope>
</reference>
<comment type="catalytic activity">
    <reaction evidence="1">
        <text>[(1-&gt;4)-alpha-D-glucosyl](n) + ADP-alpha-D-glucose = [(1-&gt;4)-alpha-D-glucosyl](n+1) + ADP + H(+)</text>
        <dbReference type="Rhea" id="RHEA:18189"/>
        <dbReference type="Rhea" id="RHEA-COMP:9584"/>
        <dbReference type="Rhea" id="RHEA-COMP:9587"/>
        <dbReference type="ChEBI" id="CHEBI:15378"/>
        <dbReference type="ChEBI" id="CHEBI:15444"/>
        <dbReference type="ChEBI" id="CHEBI:57498"/>
        <dbReference type="ChEBI" id="CHEBI:456216"/>
        <dbReference type="EC" id="2.4.1.21"/>
    </reaction>
</comment>
<evidence type="ECO:0000256" key="1">
    <source>
        <dbReference type="ARBA" id="ARBA00001478"/>
    </source>
</evidence>
<feature type="domain" description="Glycosyl transferase family 1" evidence="4">
    <location>
        <begin position="95"/>
        <end position="250"/>
    </location>
</feature>
<accession>A0ABC8RB17</accession>
<evidence type="ECO:0000256" key="2">
    <source>
        <dbReference type="ARBA" id="ARBA00012588"/>
    </source>
</evidence>
<dbReference type="EC" id="2.4.1.21" evidence="2"/>
<proteinExistence type="predicted"/>
<dbReference type="PANTHER" id="PTHR46083:SF2">
    <property type="entry name" value="STARCH SYNTHASE 4, CHLOROPLASTIC_AMYLOPLASTIC-RELATED"/>
    <property type="match status" value="1"/>
</dbReference>
<name>A0ABC8RB17_9AQUA</name>
<evidence type="ECO:0000313" key="6">
    <source>
        <dbReference type="Proteomes" id="UP001642360"/>
    </source>
</evidence>
<evidence type="ECO:0000313" key="5">
    <source>
        <dbReference type="EMBL" id="CAK9139257.1"/>
    </source>
</evidence>
<sequence>MDVIQGGRGLHATLNSHSKKFVGILNGIDTDAWDPATDSFLKVQYNAYDFQGKAENKEALRRHLGLSFGAVRQPLERNKRPVKATNSPKFKLVGDSSSIVGCITRLVPQKGVHLIRHAIYRTLELGGQFVLLGASPVAHIQKEFEDIASHFQSNKHIRLILKYDEPLSHSVYAATDIFIIPSIFEPCGLTQMIAMRYGSIPVARKTGGLNDSVFDIDNDTIPLQFRNGFTFLNADEQGLNDALDRAINHYKNDSDGWRQLVQKVMSMDFSWDSSSLQYEELYEKSVARARAATRA</sequence>
<dbReference type="SUPFAM" id="SSF53756">
    <property type="entry name" value="UDP-Glycosyltransferase/glycogen phosphorylase"/>
    <property type="match status" value="1"/>
</dbReference>
<evidence type="ECO:0000256" key="3">
    <source>
        <dbReference type="ARBA" id="ARBA00022676"/>
    </source>
</evidence>
<dbReference type="PANTHER" id="PTHR46083">
    <property type="match status" value="1"/>
</dbReference>